<dbReference type="GO" id="GO:0005737">
    <property type="term" value="C:cytoplasm"/>
    <property type="evidence" value="ECO:0007669"/>
    <property type="project" value="TreeGrafter"/>
</dbReference>
<keyword evidence="2" id="KW-1185">Reference proteome</keyword>
<dbReference type="PANTHER" id="PTHR44099:SF4">
    <property type="entry name" value="RABCONNECTIN-3B, ISOFORM A"/>
    <property type="match status" value="1"/>
</dbReference>
<comment type="caution">
    <text evidence="1">The sequence shown here is derived from an EMBL/GenBank/DDBJ whole genome shotgun (WGS) entry which is preliminary data.</text>
</comment>
<evidence type="ECO:0000313" key="2">
    <source>
        <dbReference type="Proteomes" id="UP000631114"/>
    </source>
</evidence>
<accession>A0A835LPF9</accession>
<protein>
    <recommendedName>
        <fullName evidence="3">Transducin/WD40 repeat-like superfamily protein</fullName>
    </recommendedName>
</protein>
<name>A0A835LPF9_9MAGN</name>
<dbReference type="EMBL" id="JADFTS010000006">
    <property type="protein sequence ID" value="KAF9602575.1"/>
    <property type="molecule type" value="Genomic_DNA"/>
</dbReference>
<evidence type="ECO:0000313" key="1">
    <source>
        <dbReference type="EMBL" id="KAF9602575.1"/>
    </source>
</evidence>
<dbReference type="Proteomes" id="UP000631114">
    <property type="component" value="Unassembled WGS sequence"/>
</dbReference>
<reference evidence="1 2" key="1">
    <citation type="submission" date="2020-10" db="EMBL/GenBank/DDBJ databases">
        <title>The Coptis chinensis genome and diversification of protoberbering-type alkaloids.</title>
        <authorList>
            <person name="Wang B."/>
            <person name="Shu S."/>
            <person name="Song C."/>
            <person name="Liu Y."/>
        </authorList>
    </citation>
    <scope>NUCLEOTIDE SEQUENCE [LARGE SCALE GENOMIC DNA]</scope>
    <source>
        <strain evidence="1">HL-2020</strain>
        <tissue evidence="1">Leaf</tissue>
    </source>
</reference>
<gene>
    <name evidence="1" type="ORF">IFM89_029874</name>
</gene>
<proteinExistence type="predicted"/>
<evidence type="ECO:0008006" key="3">
    <source>
        <dbReference type="Google" id="ProtNLM"/>
    </source>
</evidence>
<dbReference type="PANTHER" id="PTHR44099">
    <property type="entry name" value="RABCONNECTIN-3B, ISOFORM A"/>
    <property type="match status" value="1"/>
</dbReference>
<organism evidence="1 2">
    <name type="scientific">Coptis chinensis</name>
    <dbReference type="NCBI Taxonomy" id="261450"/>
    <lineage>
        <taxon>Eukaryota</taxon>
        <taxon>Viridiplantae</taxon>
        <taxon>Streptophyta</taxon>
        <taxon>Embryophyta</taxon>
        <taxon>Tracheophyta</taxon>
        <taxon>Spermatophyta</taxon>
        <taxon>Magnoliopsida</taxon>
        <taxon>Ranunculales</taxon>
        <taxon>Ranunculaceae</taxon>
        <taxon>Coptidoideae</taxon>
        <taxon>Coptis</taxon>
    </lineage>
</organism>
<dbReference type="InterPro" id="IPR049916">
    <property type="entry name" value="WDR72-like"/>
</dbReference>
<dbReference type="OrthoDB" id="338622at2759"/>
<dbReference type="AlphaFoldDB" id="A0A835LPF9"/>
<sequence>MKLKPSIITFNCDHFFFLQCSVTKVKVLDGSGPPGLPKFLGGASEITVTPAISALCFSPDGEVVVTGICMVGETKLKNLVPVQCTKLIFVPPWEGFSPKYSRASIMESITGRDKQVNSEENSKGSSDINSPRLLIYNLDLSYHLEWVGERKVSLTRRGYELGTFQL</sequence>